<dbReference type="AlphaFoldDB" id="A0A501WQH0"/>
<sequence length="80" mass="9266">MKKFIDTDHPAFRPLWLRVLTTLVCLVWGVVELMTGGPFWAMIFLGLGVYCVYAFFFDFHPENHPSQRPPEAPETPRDPD</sequence>
<protein>
    <submittedName>
        <fullName evidence="2">DUF3329 domain-containing protein</fullName>
    </submittedName>
</protein>
<organism evidence="2 3">
    <name type="scientific">Amaricoccus solimangrovi</name>
    <dbReference type="NCBI Taxonomy" id="2589815"/>
    <lineage>
        <taxon>Bacteria</taxon>
        <taxon>Pseudomonadati</taxon>
        <taxon>Pseudomonadota</taxon>
        <taxon>Alphaproteobacteria</taxon>
        <taxon>Rhodobacterales</taxon>
        <taxon>Paracoccaceae</taxon>
        <taxon>Amaricoccus</taxon>
    </lineage>
</organism>
<feature type="transmembrane region" description="Helical" evidence="1">
    <location>
        <begin position="12"/>
        <end position="31"/>
    </location>
</feature>
<keyword evidence="1" id="KW-0812">Transmembrane</keyword>
<keyword evidence="3" id="KW-1185">Reference proteome</keyword>
<dbReference type="Proteomes" id="UP000319255">
    <property type="component" value="Unassembled WGS sequence"/>
</dbReference>
<keyword evidence="1" id="KW-0472">Membrane</keyword>
<proteinExistence type="predicted"/>
<reference evidence="2 3" key="1">
    <citation type="submission" date="2019-06" db="EMBL/GenBank/DDBJ databases">
        <title>A novel bacterium of genus Amaricoccus, isolated from marine sediment.</title>
        <authorList>
            <person name="Huang H."/>
            <person name="Mo K."/>
            <person name="Hu Y."/>
        </authorList>
    </citation>
    <scope>NUCLEOTIDE SEQUENCE [LARGE SCALE GENOMIC DNA]</scope>
    <source>
        <strain evidence="2 3">HB172011</strain>
    </source>
</reference>
<feature type="transmembrane region" description="Helical" evidence="1">
    <location>
        <begin position="37"/>
        <end position="59"/>
    </location>
</feature>
<evidence type="ECO:0000256" key="1">
    <source>
        <dbReference type="SAM" id="Phobius"/>
    </source>
</evidence>
<dbReference type="EMBL" id="VFRP01000004">
    <property type="protein sequence ID" value="TPE52023.1"/>
    <property type="molecule type" value="Genomic_DNA"/>
</dbReference>
<keyword evidence="1" id="KW-1133">Transmembrane helix</keyword>
<name>A0A501WQH0_9RHOB</name>
<accession>A0A501WQH0</accession>
<dbReference type="RefSeq" id="WP_140453265.1">
    <property type="nucleotide sequence ID" value="NZ_VFRP01000004.1"/>
</dbReference>
<evidence type="ECO:0000313" key="2">
    <source>
        <dbReference type="EMBL" id="TPE52023.1"/>
    </source>
</evidence>
<comment type="caution">
    <text evidence="2">The sequence shown here is derived from an EMBL/GenBank/DDBJ whole genome shotgun (WGS) entry which is preliminary data.</text>
</comment>
<evidence type="ECO:0000313" key="3">
    <source>
        <dbReference type="Proteomes" id="UP000319255"/>
    </source>
</evidence>
<dbReference type="OrthoDB" id="7362327at2"/>
<gene>
    <name evidence="2" type="ORF">FJM51_06220</name>
</gene>